<dbReference type="OrthoDB" id="7559360at2"/>
<keyword evidence="8" id="KW-0830">Ubiquinone</keyword>
<dbReference type="PANTHER" id="PTHR11237:SF4">
    <property type="entry name" value="5-DEMETHOXYUBIQUINONE HYDROXYLASE, MITOCHONDRIAL"/>
    <property type="match status" value="1"/>
</dbReference>
<evidence type="ECO:0000256" key="3">
    <source>
        <dbReference type="ARBA" id="ARBA00022723"/>
    </source>
</evidence>
<evidence type="ECO:0000256" key="6">
    <source>
        <dbReference type="ARBA" id="ARBA00023033"/>
    </source>
</evidence>
<keyword evidence="2" id="KW-0831">Ubiquinone biosynthesis</keyword>
<dbReference type="EMBL" id="CP014841">
    <property type="protein sequence ID" value="AND68790.1"/>
    <property type="molecule type" value="Genomic_DNA"/>
</dbReference>
<dbReference type="Pfam" id="PF03232">
    <property type="entry name" value="COQ7"/>
    <property type="match status" value="1"/>
</dbReference>
<dbReference type="InterPro" id="IPR011566">
    <property type="entry name" value="Ubq_synth_Coq7"/>
</dbReference>
<keyword evidence="3" id="KW-0479">Metal-binding</keyword>
<keyword evidence="6" id="KW-0503">Monooxygenase</keyword>
<dbReference type="Proteomes" id="UP000077255">
    <property type="component" value="Chromosome"/>
</dbReference>
<evidence type="ECO:0000256" key="2">
    <source>
        <dbReference type="ARBA" id="ARBA00022688"/>
    </source>
</evidence>
<name>A0A160MZM8_9GAMM</name>
<comment type="pathway">
    <text evidence="1">Cofactor biosynthesis; ubiquinone biosynthesis.</text>
</comment>
<evidence type="ECO:0000256" key="5">
    <source>
        <dbReference type="ARBA" id="ARBA00023004"/>
    </source>
</evidence>
<gene>
    <name evidence="8" type="ORF">ATSB10_13360</name>
</gene>
<dbReference type="CDD" id="cd01042">
    <property type="entry name" value="DMQH"/>
    <property type="match status" value="1"/>
</dbReference>
<keyword evidence="7" id="KW-0472">Membrane</keyword>
<keyword evidence="5" id="KW-0408">Iron</keyword>
<keyword evidence="9" id="KW-1185">Reference proteome</keyword>
<dbReference type="InterPro" id="IPR009078">
    <property type="entry name" value="Ferritin-like_SF"/>
</dbReference>
<evidence type="ECO:0000313" key="8">
    <source>
        <dbReference type="EMBL" id="AND68790.1"/>
    </source>
</evidence>
<dbReference type="SUPFAM" id="SSF47240">
    <property type="entry name" value="Ferritin-like"/>
    <property type="match status" value="1"/>
</dbReference>
<accession>A0A160MZM8</accession>
<organism evidence="8 9">
    <name type="scientific">Dyella thiooxydans</name>
    <dbReference type="NCBI Taxonomy" id="445710"/>
    <lineage>
        <taxon>Bacteria</taxon>
        <taxon>Pseudomonadati</taxon>
        <taxon>Pseudomonadota</taxon>
        <taxon>Gammaproteobacteria</taxon>
        <taxon>Lysobacterales</taxon>
        <taxon>Rhodanobacteraceae</taxon>
        <taxon>Dyella</taxon>
    </lineage>
</organism>
<dbReference type="GO" id="GO:0008682">
    <property type="term" value="F:3-demethoxyubiquinol 3-hydroxylase activity"/>
    <property type="evidence" value="ECO:0007669"/>
    <property type="project" value="TreeGrafter"/>
</dbReference>
<evidence type="ECO:0000256" key="7">
    <source>
        <dbReference type="ARBA" id="ARBA00023136"/>
    </source>
</evidence>
<dbReference type="STRING" id="445710.ATSB10_13360"/>
<evidence type="ECO:0000256" key="4">
    <source>
        <dbReference type="ARBA" id="ARBA00023002"/>
    </source>
</evidence>
<protein>
    <submittedName>
        <fullName evidence="8">Ubiquinone biosynthesis protein UbiB</fullName>
    </submittedName>
</protein>
<keyword evidence="4" id="KW-0560">Oxidoreductase</keyword>
<dbReference type="GO" id="GO:0006744">
    <property type="term" value="P:ubiquinone biosynthetic process"/>
    <property type="evidence" value="ECO:0007669"/>
    <property type="project" value="UniProtKB-KW"/>
</dbReference>
<dbReference type="PATRIC" id="fig|445710.3.peg.1331"/>
<dbReference type="PANTHER" id="PTHR11237">
    <property type="entry name" value="COENZYME Q10 BIOSYNTHESIS PROTEIN 7"/>
    <property type="match status" value="1"/>
</dbReference>
<dbReference type="KEGG" id="dtx:ATSB10_13360"/>
<dbReference type="AlphaFoldDB" id="A0A160MZM8"/>
<sequence length="176" mass="19314">MLSGRRVAPGDRVIKVDHAGEHGAICIYRAQILLARLTAPAIVAELTEFRTHEERHRSLFGAELARRGCRRCRSYWLCGLGGYALGFLTGLCGSKAIAATTAAVEQVVLRHLQQQIDDLRDSDPAAVAVISSIVDDERLHHDASVRRLEGSSRWLRTITPIVAAATEAVIWLGMHL</sequence>
<evidence type="ECO:0000256" key="1">
    <source>
        <dbReference type="ARBA" id="ARBA00004749"/>
    </source>
</evidence>
<reference evidence="8 9" key="1">
    <citation type="submission" date="2016-02" db="EMBL/GenBank/DDBJ databases">
        <title>Complete genome sequencing and analysis of ATSB10, Dyella thiooxydans isolated from rhizosphere soil of sunflower (Helianthus annuus L.).</title>
        <authorList>
            <person name="Lee Y."/>
            <person name="Hwangbo K."/>
            <person name="Chung H."/>
            <person name="Yoo J."/>
            <person name="Kim K.Y."/>
            <person name="Sa T.M."/>
            <person name="Um Y."/>
            <person name="Madhaiyan M."/>
        </authorList>
    </citation>
    <scope>NUCLEOTIDE SEQUENCE [LARGE SCALE GENOMIC DNA]</scope>
    <source>
        <strain evidence="8 9">ATSB10</strain>
    </source>
</reference>
<dbReference type="GO" id="GO:0046872">
    <property type="term" value="F:metal ion binding"/>
    <property type="evidence" value="ECO:0007669"/>
    <property type="project" value="UniProtKB-KW"/>
</dbReference>
<proteinExistence type="predicted"/>
<evidence type="ECO:0000313" key="9">
    <source>
        <dbReference type="Proteomes" id="UP000077255"/>
    </source>
</evidence>